<dbReference type="PANTHER" id="PTHR11071:SF561">
    <property type="entry name" value="PEPTIDYL-PROLYL CIS-TRANS ISOMERASE D-RELATED"/>
    <property type="match status" value="1"/>
</dbReference>
<comment type="similarity">
    <text evidence="4">Belongs to the cyclophilin-type PPIase family.</text>
</comment>
<keyword evidence="2 4" id="KW-0697">Rotamase</keyword>
<name>A7SNV6_NEMVE</name>
<sequence length="172" mass="18838">MDVSIGGQPAGRVILGLFGDTAPKTVANFVALADKEQGFGYKDSIFHRVIKNFMIQGGDFTNKDGTGGYSIYGKYFDDENFNLKHYGPGWLCMANAGKNTNGSQFYITTIKTSWLDGSHTCFGKVLEGMDVVRRIENTRVDTHDKPLDEVKITGIGSIPIESPYEVAKDAVV</sequence>
<dbReference type="PROSITE" id="PS50072">
    <property type="entry name" value="CSA_PPIASE_2"/>
    <property type="match status" value="1"/>
</dbReference>
<dbReference type="GO" id="GO:0016018">
    <property type="term" value="F:cyclosporin A binding"/>
    <property type="evidence" value="ECO:0000318"/>
    <property type="project" value="GO_Central"/>
</dbReference>
<dbReference type="GO" id="GO:0006457">
    <property type="term" value="P:protein folding"/>
    <property type="evidence" value="ECO:0000318"/>
    <property type="project" value="GO_Central"/>
</dbReference>
<evidence type="ECO:0000256" key="2">
    <source>
        <dbReference type="ARBA" id="ARBA00023110"/>
    </source>
</evidence>
<evidence type="ECO:0000313" key="6">
    <source>
        <dbReference type="EMBL" id="EDO34614.1"/>
    </source>
</evidence>
<dbReference type="HOGENOM" id="CLU_012062_4_3_1"/>
<dbReference type="eggNOG" id="KOG0880">
    <property type="taxonomic scope" value="Eukaryota"/>
</dbReference>
<dbReference type="OMA" id="FFDIRID"/>
<dbReference type="InterPro" id="IPR002130">
    <property type="entry name" value="Cyclophilin-type_PPIase_dom"/>
</dbReference>
<dbReference type="GO" id="GO:0005737">
    <property type="term" value="C:cytoplasm"/>
    <property type="evidence" value="ECO:0000318"/>
    <property type="project" value="GO_Central"/>
</dbReference>
<dbReference type="Gene3D" id="2.40.100.10">
    <property type="entry name" value="Cyclophilin-like"/>
    <property type="match status" value="1"/>
</dbReference>
<dbReference type="PANTHER" id="PTHR11071">
    <property type="entry name" value="PEPTIDYL-PROLYL CIS-TRANS ISOMERASE"/>
    <property type="match status" value="1"/>
</dbReference>
<dbReference type="STRING" id="45351.A7SNV6"/>
<dbReference type="InterPro" id="IPR029000">
    <property type="entry name" value="Cyclophilin-like_dom_sf"/>
</dbReference>
<dbReference type="OrthoDB" id="193499at2759"/>
<protein>
    <recommendedName>
        <fullName evidence="4">Peptidyl-prolyl cis-trans isomerase</fullName>
        <shortName evidence="4">PPIase</shortName>
        <ecNumber evidence="4">5.2.1.8</ecNumber>
    </recommendedName>
</protein>
<evidence type="ECO:0000259" key="5">
    <source>
        <dbReference type="PROSITE" id="PS50072"/>
    </source>
</evidence>
<dbReference type="PROSITE" id="PS00170">
    <property type="entry name" value="CSA_PPIASE_1"/>
    <property type="match status" value="1"/>
</dbReference>
<dbReference type="Proteomes" id="UP000001593">
    <property type="component" value="Unassembled WGS sequence"/>
</dbReference>
<dbReference type="Pfam" id="PF00160">
    <property type="entry name" value="Pro_isomerase"/>
    <property type="match status" value="1"/>
</dbReference>
<dbReference type="InterPro" id="IPR024936">
    <property type="entry name" value="Cyclophilin-type_PPIase"/>
</dbReference>
<dbReference type="PRINTS" id="PR00153">
    <property type="entry name" value="CSAPPISMRASE"/>
</dbReference>
<feature type="domain" description="PPIase cyclophilin-type" evidence="5">
    <location>
        <begin position="1"/>
        <end position="157"/>
    </location>
</feature>
<comment type="catalytic activity">
    <reaction evidence="1 4">
        <text>[protein]-peptidylproline (omega=180) = [protein]-peptidylproline (omega=0)</text>
        <dbReference type="Rhea" id="RHEA:16237"/>
        <dbReference type="Rhea" id="RHEA-COMP:10747"/>
        <dbReference type="Rhea" id="RHEA-COMP:10748"/>
        <dbReference type="ChEBI" id="CHEBI:83833"/>
        <dbReference type="ChEBI" id="CHEBI:83834"/>
        <dbReference type="EC" id="5.2.1.8"/>
    </reaction>
</comment>
<reference evidence="6 7" key="1">
    <citation type="journal article" date="2007" name="Science">
        <title>Sea anemone genome reveals ancestral eumetazoan gene repertoire and genomic organization.</title>
        <authorList>
            <person name="Putnam N.H."/>
            <person name="Srivastava M."/>
            <person name="Hellsten U."/>
            <person name="Dirks B."/>
            <person name="Chapman J."/>
            <person name="Salamov A."/>
            <person name="Terry A."/>
            <person name="Shapiro H."/>
            <person name="Lindquist E."/>
            <person name="Kapitonov V.V."/>
            <person name="Jurka J."/>
            <person name="Genikhovich G."/>
            <person name="Grigoriev I.V."/>
            <person name="Lucas S.M."/>
            <person name="Steele R.E."/>
            <person name="Finnerty J.R."/>
            <person name="Technau U."/>
            <person name="Martindale M.Q."/>
            <person name="Rokhsar D.S."/>
        </authorList>
    </citation>
    <scope>NUCLEOTIDE SEQUENCE [LARGE SCALE GENOMIC DNA]</scope>
    <source>
        <strain evidence="7">CH2 X CH6</strain>
    </source>
</reference>
<dbReference type="InterPro" id="IPR020892">
    <property type="entry name" value="Cyclophilin-type_PPIase_CS"/>
</dbReference>
<evidence type="ECO:0000256" key="3">
    <source>
        <dbReference type="ARBA" id="ARBA00023235"/>
    </source>
</evidence>
<dbReference type="SUPFAM" id="SSF50891">
    <property type="entry name" value="Cyclophilin-like"/>
    <property type="match status" value="1"/>
</dbReference>
<keyword evidence="3 4" id="KW-0413">Isomerase</keyword>
<comment type="function">
    <text evidence="4">PPIases accelerate the folding of proteins. It catalyzes the cis-trans isomerization of proline imidic peptide bonds in oligopeptides.</text>
</comment>
<evidence type="ECO:0000256" key="1">
    <source>
        <dbReference type="ARBA" id="ARBA00000971"/>
    </source>
</evidence>
<dbReference type="EMBL" id="DS469724">
    <property type="protein sequence ID" value="EDO34614.1"/>
    <property type="molecule type" value="Genomic_DNA"/>
</dbReference>
<keyword evidence="7" id="KW-1185">Reference proteome</keyword>
<dbReference type="KEGG" id="nve:5505985"/>
<evidence type="ECO:0000313" key="7">
    <source>
        <dbReference type="Proteomes" id="UP000001593"/>
    </source>
</evidence>
<dbReference type="AlphaFoldDB" id="A7SNV6"/>
<dbReference type="FunFam" id="2.40.100.10:FF:000001">
    <property type="entry name" value="Peptidyl-prolyl cis-trans isomerase"/>
    <property type="match status" value="1"/>
</dbReference>
<dbReference type="EC" id="5.2.1.8" evidence="4"/>
<evidence type="ECO:0000256" key="4">
    <source>
        <dbReference type="RuleBase" id="RU363019"/>
    </source>
</evidence>
<dbReference type="PhylomeDB" id="A7SNV6"/>
<dbReference type="InParanoid" id="A7SNV6"/>
<accession>A7SNV6</accession>
<proteinExistence type="inferred from homology"/>
<gene>
    <name evidence="6" type="ORF">NEMVEDRAFT_v1g215113</name>
</gene>
<dbReference type="PIRSF" id="PIRSF001467">
    <property type="entry name" value="Peptidylpro_ismrse"/>
    <property type="match status" value="1"/>
</dbReference>
<dbReference type="GO" id="GO:0003755">
    <property type="term" value="F:peptidyl-prolyl cis-trans isomerase activity"/>
    <property type="evidence" value="ECO:0000318"/>
    <property type="project" value="GO_Central"/>
</dbReference>
<organism evidence="6 7">
    <name type="scientific">Nematostella vectensis</name>
    <name type="common">Starlet sea anemone</name>
    <dbReference type="NCBI Taxonomy" id="45351"/>
    <lineage>
        <taxon>Eukaryota</taxon>
        <taxon>Metazoa</taxon>
        <taxon>Cnidaria</taxon>
        <taxon>Anthozoa</taxon>
        <taxon>Hexacorallia</taxon>
        <taxon>Actiniaria</taxon>
        <taxon>Edwardsiidae</taxon>
        <taxon>Nematostella</taxon>
    </lineage>
</organism>